<dbReference type="Proteomes" id="UP001595967">
    <property type="component" value="Unassembled WGS sequence"/>
</dbReference>
<protein>
    <submittedName>
        <fullName evidence="1">PP0621 family protein</fullName>
    </submittedName>
</protein>
<keyword evidence="2" id="KW-1185">Reference proteome</keyword>
<dbReference type="InterPro" id="IPR049708">
    <property type="entry name" value="PP0621-like"/>
</dbReference>
<dbReference type="NCBIfam" id="NF041023">
    <property type="entry name" value="PP0621_fam"/>
    <property type="match status" value="1"/>
</dbReference>
<name>A0ABV9GUM4_9BURK</name>
<comment type="caution">
    <text evidence="1">The sequence shown here is derived from an EMBL/GenBank/DDBJ whole genome shotgun (WGS) entry which is preliminary data.</text>
</comment>
<organism evidence="1 2">
    <name type="scientific">Comamonas nitrativorans</name>
    <dbReference type="NCBI Taxonomy" id="108437"/>
    <lineage>
        <taxon>Bacteria</taxon>
        <taxon>Pseudomonadati</taxon>
        <taxon>Pseudomonadota</taxon>
        <taxon>Betaproteobacteria</taxon>
        <taxon>Burkholderiales</taxon>
        <taxon>Comamonadaceae</taxon>
        <taxon>Comamonas</taxon>
    </lineage>
</organism>
<evidence type="ECO:0000313" key="2">
    <source>
        <dbReference type="Proteomes" id="UP001595967"/>
    </source>
</evidence>
<evidence type="ECO:0000313" key="1">
    <source>
        <dbReference type="EMBL" id="MFC4621012.1"/>
    </source>
</evidence>
<dbReference type="EMBL" id="JBHSEW010000001">
    <property type="protein sequence ID" value="MFC4621012.1"/>
    <property type="molecule type" value="Genomic_DNA"/>
</dbReference>
<dbReference type="RefSeq" id="WP_377723531.1">
    <property type="nucleotide sequence ID" value="NZ_JBHSEW010000001.1"/>
</dbReference>
<reference evidence="2" key="1">
    <citation type="journal article" date="2019" name="Int. J. Syst. Evol. Microbiol.">
        <title>The Global Catalogue of Microorganisms (GCM) 10K type strain sequencing project: providing services to taxonomists for standard genome sequencing and annotation.</title>
        <authorList>
            <consortium name="The Broad Institute Genomics Platform"/>
            <consortium name="The Broad Institute Genome Sequencing Center for Infectious Disease"/>
            <person name="Wu L."/>
            <person name="Ma J."/>
        </authorList>
    </citation>
    <scope>NUCLEOTIDE SEQUENCE [LARGE SCALE GENOMIC DNA]</scope>
    <source>
        <strain evidence="2">JCM 11650</strain>
    </source>
</reference>
<sequence length="81" mass="8932">MSKYLLVTLVLLIAVTVWRHKHRKTVARRPRPASPRPAAAMVRCAHCGVHLPQTDAVPAGQQHYCSPAHRQLGPRPGPQSV</sequence>
<proteinExistence type="predicted"/>
<gene>
    <name evidence="1" type="ORF">ACFO3A_02120</name>
</gene>
<accession>A0ABV9GUM4</accession>